<dbReference type="EMBL" id="BKCJ010128149">
    <property type="protein sequence ID" value="GEX75772.1"/>
    <property type="molecule type" value="Genomic_DNA"/>
</dbReference>
<name>A0A699HAM5_TANCI</name>
<feature type="non-terminal residue" evidence="2">
    <location>
        <position position="1"/>
    </location>
</feature>
<comment type="caution">
    <text evidence="2">The sequence shown here is derived from an EMBL/GenBank/DDBJ whole genome shotgun (WGS) entry which is preliminary data.</text>
</comment>
<accession>A0A699HAM5</accession>
<keyword evidence="1" id="KW-0175">Coiled coil</keyword>
<reference evidence="2" key="1">
    <citation type="journal article" date="2019" name="Sci. Rep.">
        <title>Draft genome of Tanacetum cinerariifolium, the natural source of mosquito coil.</title>
        <authorList>
            <person name="Yamashiro T."/>
            <person name="Shiraishi A."/>
            <person name="Satake H."/>
            <person name="Nakayama K."/>
        </authorList>
    </citation>
    <scope>NUCLEOTIDE SEQUENCE</scope>
</reference>
<dbReference type="AlphaFoldDB" id="A0A699HAM5"/>
<evidence type="ECO:0000256" key="1">
    <source>
        <dbReference type="SAM" id="Coils"/>
    </source>
</evidence>
<protein>
    <submittedName>
        <fullName evidence="2">Transposase (Putative), gypsy type</fullName>
    </submittedName>
</protein>
<organism evidence="2">
    <name type="scientific">Tanacetum cinerariifolium</name>
    <name type="common">Dalmatian daisy</name>
    <name type="synonym">Chrysanthemum cinerariifolium</name>
    <dbReference type="NCBI Taxonomy" id="118510"/>
    <lineage>
        <taxon>Eukaryota</taxon>
        <taxon>Viridiplantae</taxon>
        <taxon>Streptophyta</taxon>
        <taxon>Embryophyta</taxon>
        <taxon>Tracheophyta</taxon>
        <taxon>Spermatophyta</taxon>
        <taxon>Magnoliopsida</taxon>
        <taxon>eudicotyledons</taxon>
        <taxon>Gunneridae</taxon>
        <taxon>Pentapetalae</taxon>
        <taxon>asterids</taxon>
        <taxon>campanulids</taxon>
        <taxon>Asterales</taxon>
        <taxon>Asteraceae</taxon>
        <taxon>Asteroideae</taxon>
        <taxon>Anthemideae</taxon>
        <taxon>Anthemidinae</taxon>
        <taxon>Tanacetum</taxon>
    </lineage>
</organism>
<sequence>LYTRFFDFANFKLSLSTFLVNILRLFRCFYANSKKNGWMSFVKRGDKSLVCYTKPLDSLKIWNDHFFWVDDFACPTSFPCRYAKNVTRDPALKATDFNAQDYATLVAHPSLFRKFPEEFLCLVGLSRHYTLDEDTYPSFVDRDGEDMDIFAFIHTADPTKVKVFKREQQEDEPWLLETTVDRTVPLLPVAPDRGESELEASVDKLFDEGGSGTQVEQGDSAGIGGGQGINIQPAVETIDIVAEDEVSLQPRCQKKRKIVVAGAAVHNAEVWGDPIHTLPFVTSSISATSEREGEDSSHHSGANIAEAEVDSFDRPSAPIITSATTVTSTADPTVVVKEKVLEPSLFAVESTYAGGTDPAMAGLKDLTGIDFLTGGIRTLFTEFNVGAARQMSLSAEVRMRAEYNIREKLRLKFVVEEKNQVLKARDEKIKNLKARLQLKEAEAAKAIRFCAKTSKLETTEKSLRDEVTALNERNIILEKERNALDVKETDLEPVVVSKERELTNSASQLTYIKSQNDNLADQVHELQVSSSELKEKLSDYENLTERLKEFQDAQLKVVNDKFDKLYTDFVEVTLHLEERFYPHLLTTIVGRKWILTHGMELAIAKCLNSPEYLSAFGTAVSKAIKKELKENKDASIEAMMNILCLQEHLAERLGLNESQPHADQLMVPIHHSLDKIVIGASALSLALDVSDARVQRIRENIMSHRSLFQDVFIPLAKPLSAAALTGMEGTFDVVPTTAYLTIALSVTLASTDAVTPIFVDDYGDVGTDDQSVVNEKVADIPSLRKLLSITVSLLIFSLFQVLSLPRTVLPIYGIASLCPSLGLHHCYDSRIVASSLLSFKRSKLISRASLFPTRSTSAVLTVGMPISARMTASVSYANENGVSPLLDFIIMRAFWKRSSYVDSLLVKWQRRCDWGQ</sequence>
<feature type="coiled-coil region" evidence="1">
    <location>
        <begin position="415"/>
        <end position="480"/>
    </location>
</feature>
<gene>
    <name evidence="2" type="ORF">Tci_347747</name>
</gene>
<feature type="coiled-coil region" evidence="1">
    <location>
        <begin position="516"/>
        <end position="553"/>
    </location>
</feature>
<evidence type="ECO:0000313" key="2">
    <source>
        <dbReference type="EMBL" id="GEX75772.1"/>
    </source>
</evidence>
<proteinExistence type="predicted"/>